<dbReference type="InterPro" id="IPR017938">
    <property type="entry name" value="Riboflavin_synthase-like_b-brl"/>
</dbReference>
<evidence type="ECO:0000256" key="1">
    <source>
        <dbReference type="ARBA" id="ARBA00023002"/>
    </source>
</evidence>
<protein>
    <recommendedName>
        <fullName evidence="4">FAD-binding FR-type domain-containing protein</fullName>
    </recommendedName>
</protein>
<dbReference type="PANTHER" id="PTHR46505">
    <property type="entry name" value="OXIDOREDUCTASE NAD-BINDING DOMAIN-CONTAINING PROTEIN 1"/>
    <property type="match status" value="1"/>
</dbReference>
<dbReference type="InterPro" id="IPR039261">
    <property type="entry name" value="FNR_nucleotide-bd"/>
</dbReference>
<dbReference type="SUPFAM" id="SSF63380">
    <property type="entry name" value="Riboflavin synthase domain-like"/>
    <property type="match status" value="1"/>
</dbReference>
<sequence>MAQAPSFAKANLSHEERTANEPRAHGLHPVTIDRVSQVNSQIRTYRLITEESGINFLAGQWLDVHVPGIQKAGGFTITSPPRHASPIAARVERPLSARPFLELAVQRSPENPPAAWLWQPIDDVVGKQLHVRVGGTFVWPPPGINKDAINRVVFIAGGVGINPLISIVDHILGQAEPEYLDVRFLYATKAPRPNAEPSEILSLPRLIELFWTPDPAADENRNRLDVFFTSTIDKSCIASDDTLINSLNEGSAVQASARRIDRSILIEAIGTRSERERSVFYVCGPPDMTDSIVDFVCSQDNVTSKHVLCEKWW</sequence>
<keyword evidence="1" id="KW-0560">Oxidoreductase</keyword>
<evidence type="ECO:0000256" key="3">
    <source>
        <dbReference type="SAM" id="MobiDB-lite"/>
    </source>
</evidence>
<feature type="domain" description="FAD-binding FR-type" evidence="4">
    <location>
        <begin position="25"/>
        <end position="142"/>
    </location>
</feature>
<evidence type="ECO:0000259" key="4">
    <source>
        <dbReference type="PROSITE" id="PS51384"/>
    </source>
</evidence>
<gene>
    <name evidence="5" type="ORF">EJ04DRAFT_530519</name>
</gene>
<organism evidence="5 6">
    <name type="scientific">Polyplosphaeria fusca</name>
    <dbReference type="NCBI Taxonomy" id="682080"/>
    <lineage>
        <taxon>Eukaryota</taxon>
        <taxon>Fungi</taxon>
        <taxon>Dikarya</taxon>
        <taxon>Ascomycota</taxon>
        <taxon>Pezizomycotina</taxon>
        <taxon>Dothideomycetes</taxon>
        <taxon>Pleosporomycetidae</taxon>
        <taxon>Pleosporales</taxon>
        <taxon>Tetraplosphaeriaceae</taxon>
        <taxon>Polyplosphaeria</taxon>
    </lineage>
</organism>
<feature type="region of interest" description="Disordered" evidence="3">
    <location>
        <begin position="1"/>
        <end position="27"/>
    </location>
</feature>
<evidence type="ECO:0000256" key="2">
    <source>
        <dbReference type="ARBA" id="ARBA00023027"/>
    </source>
</evidence>
<dbReference type="GO" id="GO:0016491">
    <property type="term" value="F:oxidoreductase activity"/>
    <property type="evidence" value="ECO:0007669"/>
    <property type="project" value="UniProtKB-KW"/>
</dbReference>
<dbReference type="EMBL" id="ML996097">
    <property type="protein sequence ID" value="KAF2741514.1"/>
    <property type="molecule type" value="Genomic_DNA"/>
</dbReference>
<dbReference type="InterPro" id="IPR052128">
    <property type="entry name" value="Oxidoreductase_NAD-binding"/>
</dbReference>
<accession>A0A9P4RDP5</accession>
<keyword evidence="2" id="KW-0520">NAD</keyword>
<dbReference type="InterPro" id="IPR017927">
    <property type="entry name" value="FAD-bd_FR_type"/>
</dbReference>
<dbReference type="GO" id="GO:0005739">
    <property type="term" value="C:mitochondrion"/>
    <property type="evidence" value="ECO:0007669"/>
    <property type="project" value="TreeGrafter"/>
</dbReference>
<keyword evidence="6" id="KW-1185">Reference proteome</keyword>
<reference evidence="5" key="1">
    <citation type="journal article" date="2020" name="Stud. Mycol.">
        <title>101 Dothideomycetes genomes: a test case for predicting lifestyles and emergence of pathogens.</title>
        <authorList>
            <person name="Haridas S."/>
            <person name="Albert R."/>
            <person name="Binder M."/>
            <person name="Bloem J."/>
            <person name="Labutti K."/>
            <person name="Salamov A."/>
            <person name="Andreopoulos B."/>
            <person name="Baker S."/>
            <person name="Barry K."/>
            <person name="Bills G."/>
            <person name="Bluhm B."/>
            <person name="Cannon C."/>
            <person name="Castanera R."/>
            <person name="Culley D."/>
            <person name="Daum C."/>
            <person name="Ezra D."/>
            <person name="Gonzalez J."/>
            <person name="Henrissat B."/>
            <person name="Kuo A."/>
            <person name="Liang C."/>
            <person name="Lipzen A."/>
            <person name="Lutzoni F."/>
            <person name="Magnuson J."/>
            <person name="Mondo S."/>
            <person name="Nolan M."/>
            <person name="Ohm R."/>
            <person name="Pangilinan J."/>
            <person name="Park H.-J."/>
            <person name="Ramirez L."/>
            <person name="Alfaro M."/>
            <person name="Sun H."/>
            <person name="Tritt A."/>
            <person name="Yoshinaga Y."/>
            <person name="Zwiers L.-H."/>
            <person name="Turgeon B."/>
            <person name="Goodwin S."/>
            <person name="Spatafora J."/>
            <person name="Crous P."/>
            <person name="Grigoriev I."/>
        </authorList>
    </citation>
    <scope>NUCLEOTIDE SEQUENCE</scope>
    <source>
        <strain evidence="5">CBS 125425</strain>
    </source>
</reference>
<dbReference type="CDD" id="cd00322">
    <property type="entry name" value="FNR_like"/>
    <property type="match status" value="1"/>
</dbReference>
<dbReference type="PANTHER" id="PTHR46505:SF1">
    <property type="entry name" value="OXIDOREDUCTASE NAD-BINDING DOMAIN-CONTAINING PROTEIN 1"/>
    <property type="match status" value="1"/>
</dbReference>
<evidence type="ECO:0000313" key="5">
    <source>
        <dbReference type="EMBL" id="KAF2741514.1"/>
    </source>
</evidence>
<proteinExistence type="predicted"/>
<dbReference type="SUPFAM" id="SSF52343">
    <property type="entry name" value="Ferredoxin reductase-like, C-terminal NADP-linked domain"/>
    <property type="match status" value="1"/>
</dbReference>
<dbReference type="Proteomes" id="UP000799444">
    <property type="component" value="Unassembled WGS sequence"/>
</dbReference>
<feature type="compositionally biased region" description="Basic and acidic residues" evidence="3">
    <location>
        <begin position="12"/>
        <end position="24"/>
    </location>
</feature>
<dbReference type="AlphaFoldDB" id="A0A9P4RDP5"/>
<dbReference type="OrthoDB" id="436496at2759"/>
<comment type="caution">
    <text evidence="5">The sequence shown here is derived from an EMBL/GenBank/DDBJ whole genome shotgun (WGS) entry which is preliminary data.</text>
</comment>
<evidence type="ECO:0000313" key="6">
    <source>
        <dbReference type="Proteomes" id="UP000799444"/>
    </source>
</evidence>
<dbReference type="Gene3D" id="3.40.50.80">
    <property type="entry name" value="Nucleotide-binding domain of ferredoxin-NADP reductase (FNR) module"/>
    <property type="match status" value="1"/>
</dbReference>
<dbReference type="Gene3D" id="2.40.30.10">
    <property type="entry name" value="Translation factors"/>
    <property type="match status" value="1"/>
</dbReference>
<dbReference type="PROSITE" id="PS51384">
    <property type="entry name" value="FAD_FR"/>
    <property type="match status" value="1"/>
</dbReference>
<name>A0A9P4RDP5_9PLEO</name>